<keyword evidence="1" id="KW-0472">Membrane</keyword>
<keyword evidence="1" id="KW-1133">Transmembrane helix</keyword>
<keyword evidence="1" id="KW-0812">Transmembrane</keyword>
<dbReference type="EMBL" id="JACCBA010000001">
    <property type="protein sequence ID" value="NYD49629.1"/>
    <property type="molecule type" value="Genomic_DNA"/>
</dbReference>
<feature type="transmembrane region" description="Helical" evidence="1">
    <location>
        <begin position="209"/>
        <end position="232"/>
    </location>
</feature>
<evidence type="ECO:0000313" key="3">
    <source>
        <dbReference type="Proteomes" id="UP000529783"/>
    </source>
</evidence>
<accession>A0A7Y9JJP6</accession>
<keyword evidence="3" id="KW-1185">Reference proteome</keyword>
<feature type="transmembrane region" description="Helical" evidence="1">
    <location>
        <begin position="88"/>
        <end position="104"/>
    </location>
</feature>
<sequence length="591" mass="59176">MALVTLLLTAPGWDGSHTHHAPASPPVTVLAAFRHLAVVAIAVAAGSALLRPLAGAPTPGCRNLTRMAAAVAAVSPVMAIGIGGALPPVLAGMAVLTLALPPLLSRAAASAAAGALSTAALATYLATTLSAGSASGARGVVDAAAVLLQGVAAAVWTGSAGHLATARAEDRDRTARRLLPAILAATAALTAATTARLANDGPPSSSATWTAVLAADAILAAGCAAAVTVVWLRRSGRPMTRAPARSASTAVGLALTGFAGAALVAMPPPAVPPAPGVPFMDGIDAGGRLIPVLVAPARPGWNLVHVGADRAYVGAGRGRLTAAAARPGTGNIWAQVWLPAGRSRLWVKVMGTLKAVEVDTGPRDGGAPDLRGSDGPECASVALGRILAGAAGPLRSCPADRLTAADAAALRAMVRFVAGRGARTLGLVADSAPRSRQAATIVRAAARREHITVAAPGRARIPLMIVAGWGTAYGVVRDVGTGHTASQGTYLAPWLLNTSLLVPPAGQLLPLRFPTGDPAAVRYIAELSRRFPGEPASAAGYTAWLKTAREGPVRLYAASPLLVPGVPDHRHPTGAWLPHGSITAITSALAE</sequence>
<gene>
    <name evidence="2" type="ORF">BJY14_005612</name>
</gene>
<dbReference type="Proteomes" id="UP000529783">
    <property type="component" value="Unassembled WGS sequence"/>
</dbReference>
<evidence type="ECO:0000256" key="1">
    <source>
        <dbReference type="SAM" id="Phobius"/>
    </source>
</evidence>
<organism evidence="2 3">
    <name type="scientific">Actinomadura luteofluorescens</name>
    <dbReference type="NCBI Taxonomy" id="46163"/>
    <lineage>
        <taxon>Bacteria</taxon>
        <taxon>Bacillati</taxon>
        <taxon>Actinomycetota</taxon>
        <taxon>Actinomycetes</taxon>
        <taxon>Streptosporangiales</taxon>
        <taxon>Thermomonosporaceae</taxon>
        <taxon>Actinomadura</taxon>
    </lineage>
</organism>
<feature type="transmembrane region" description="Helical" evidence="1">
    <location>
        <begin position="111"/>
        <end position="131"/>
    </location>
</feature>
<feature type="transmembrane region" description="Helical" evidence="1">
    <location>
        <begin position="244"/>
        <end position="266"/>
    </location>
</feature>
<proteinExistence type="predicted"/>
<name>A0A7Y9JJP6_9ACTN</name>
<reference evidence="2 3" key="1">
    <citation type="submission" date="2020-07" db="EMBL/GenBank/DDBJ databases">
        <title>Sequencing the genomes of 1000 actinobacteria strains.</title>
        <authorList>
            <person name="Klenk H.-P."/>
        </authorList>
    </citation>
    <scope>NUCLEOTIDE SEQUENCE [LARGE SCALE GENOMIC DNA]</scope>
    <source>
        <strain evidence="2 3">DSM 40398</strain>
    </source>
</reference>
<comment type="caution">
    <text evidence="2">The sequence shown here is derived from an EMBL/GenBank/DDBJ whole genome shotgun (WGS) entry which is preliminary data.</text>
</comment>
<protein>
    <submittedName>
        <fullName evidence="2">Uncharacterized protein</fullName>
    </submittedName>
</protein>
<feature type="transmembrane region" description="Helical" evidence="1">
    <location>
        <begin position="28"/>
        <end position="51"/>
    </location>
</feature>
<dbReference type="AlphaFoldDB" id="A0A7Y9JJP6"/>
<feature type="transmembrane region" description="Helical" evidence="1">
    <location>
        <begin position="143"/>
        <end position="166"/>
    </location>
</feature>
<evidence type="ECO:0000313" key="2">
    <source>
        <dbReference type="EMBL" id="NYD49629.1"/>
    </source>
</evidence>
<feature type="transmembrane region" description="Helical" evidence="1">
    <location>
        <begin position="178"/>
        <end position="197"/>
    </location>
</feature>